<proteinExistence type="predicted"/>
<sequence>MSEAENPYKDDGIRELLKNYRPSQLDEAVKTVCPFYEPRDREFTSVYLEFHELSKTSILTGLQLRLEELQVVSEEELGSGRVDGSVYRPAVNGGKIMLYGGEQPVAHVALLEVKTGKNVKILQSAAYAYTSKVPVILAEVPVAEVHLVDCETSVRLLNWARRQLDRLKKLRAMDRRIPDGYRCRSCANDSCPYWQDDGRRKSAFLLKERVEQLDGKLAEIVEGMVSVVEGLIERQGFFVEGLQAHTLDEHHAKTGRR</sequence>
<comment type="caution">
    <text evidence="1">The sequence shown here is derived from an EMBL/GenBank/DDBJ whole genome shotgun (WGS) entry which is preliminary data.</text>
</comment>
<dbReference type="AlphaFoldDB" id="X1LDV8"/>
<organism evidence="1">
    <name type="scientific">marine sediment metagenome</name>
    <dbReference type="NCBI Taxonomy" id="412755"/>
    <lineage>
        <taxon>unclassified sequences</taxon>
        <taxon>metagenomes</taxon>
        <taxon>ecological metagenomes</taxon>
    </lineage>
</organism>
<evidence type="ECO:0000313" key="1">
    <source>
        <dbReference type="EMBL" id="GAI17457.1"/>
    </source>
</evidence>
<gene>
    <name evidence="1" type="ORF">S06H3_14042</name>
</gene>
<protein>
    <submittedName>
        <fullName evidence="1">Uncharacterized protein</fullName>
    </submittedName>
</protein>
<name>X1LDV8_9ZZZZ</name>
<accession>X1LDV8</accession>
<reference evidence="1" key="1">
    <citation type="journal article" date="2014" name="Front. Microbiol.">
        <title>High frequency of phylogenetically diverse reductive dehalogenase-homologous genes in deep subseafloor sedimentary metagenomes.</title>
        <authorList>
            <person name="Kawai M."/>
            <person name="Futagami T."/>
            <person name="Toyoda A."/>
            <person name="Takaki Y."/>
            <person name="Nishi S."/>
            <person name="Hori S."/>
            <person name="Arai W."/>
            <person name="Tsubouchi T."/>
            <person name="Morono Y."/>
            <person name="Uchiyama I."/>
            <person name="Ito T."/>
            <person name="Fujiyama A."/>
            <person name="Inagaki F."/>
            <person name="Takami H."/>
        </authorList>
    </citation>
    <scope>NUCLEOTIDE SEQUENCE</scope>
    <source>
        <strain evidence="1">Expedition CK06-06</strain>
    </source>
</reference>
<dbReference type="EMBL" id="BARV01006862">
    <property type="protein sequence ID" value="GAI17457.1"/>
    <property type="molecule type" value="Genomic_DNA"/>
</dbReference>